<protein>
    <submittedName>
        <fullName evidence="2">Uncharacterized protein</fullName>
    </submittedName>
</protein>
<feature type="compositionally biased region" description="Low complexity" evidence="1">
    <location>
        <begin position="1"/>
        <end position="25"/>
    </location>
</feature>
<dbReference type="VEuPathDB" id="FungiDB:MELLADRAFT_101341"/>
<name>F4R4F5_MELLP</name>
<sequence length="655" mass="74196">MDSHNPHLQGFPPQPFQPMHQPNQQTNQPFDHRPFQPIDPAHQDLSHQTYQTRHQPHQGYQAQAHQDYQAQPHQHYQAQPHQHYQSQAHHQSQSETHQGHLPQTCQPHQARFHQSNQPLDPMHPDLSLQSFERDYEGFSQPTNHPALNQHCSTLNQPIRAFNLNQIEPHSQQVPPRLSLSDLPQNVHNSTSMNTIQTPSHRTLSQHTPSQATVPAGPDSQQNKSKSKKKSAVAAKDSTVSTRNVLNGFLPNTSYNHGLDLEAQGLSAEELMEKKSLDELRLSAEQVGKSLLSEDDEIHFRNLYEEMTKALAINCLGRGVRLSAVETYLPFTDIYFQTTCSCRGHKQAFREPTRWHGFTQTPESRAVYREHGGVKNGQAVKVLKSEYDKLTEEEKDRYKPKSKLEIIIERGEEEQAIDNNGDGGVSSQPGGGSDQGNDQSAIQMRKKSRSFVEDQGVVINWLKKVNSTMHRLAKTYHLEGFVMLVSTHIAHGSLQLIRATPGALKWHDATKRVNPEDNCVTNLQSYILGRKVGLVPDVSLKKDKSDKTEARQLLATRLFEFSNEKYTKWPWKNCVETLKGWGYEVTALPSACSQIEWITSQKGSNALTNSQARMILKDLRMDLIQLGRLTNSSVSTDSTPRKRLRPSSDVEVSEEE</sequence>
<accession>F4R4F5</accession>
<feature type="region of interest" description="Disordered" evidence="1">
    <location>
        <begin position="170"/>
        <end position="237"/>
    </location>
</feature>
<feature type="compositionally biased region" description="Polar residues" evidence="1">
    <location>
        <begin position="101"/>
        <end position="118"/>
    </location>
</feature>
<feature type="compositionally biased region" description="Low complexity" evidence="1">
    <location>
        <begin position="57"/>
        <end position="93"/>
    </location>
</feature>
<feature type="region of interest" description="Disordered" evidence="1">
    <location>
        <begin position="632"/>
        <end position="655"/>
    </location>
</feature>
<dbReference type="OrthoDB" id="10407905at2759"/>
<dbReference type="GeneID" id="18921343"/>
<reference evidence="3" key="1">
    <citation type="journal article" date="2011" name="Proc. Natl. Acad. Sci. U.S.A.">
        <title>Obligate biotrophy features unraveled by the genomic analysis of rust fungi.</title>
        <authorList>
            <person name="Duplessis S."/>
            <person name="Cuomo C.A."/>
            <person name="Lin Y.-C."/>
            <person name="Aerts A."/>
            <person name="Tisserant E."/>
            <person name="Veneault-Fourrey C."/>
            <person name="Joly D.L."/>
            <person name="Hacquard S."/>
            <person name="Amselem J."/>
            <person name="Cantarel B.L."/>
            <person name="Chiu R."/>
            <person name="Coutinho P.M."/>
            <person name="Feau N."/>
            <person name="Field M."/>
            <person name="Frey P."/>
            <person name="Gelhaye E."/>
            <person name="Goldberg J."/>
            <person name="Grabherr M.G."/>
            <person name="Kodira C.D."/>
            <person name="Kohler A."/>
            <person name="Kuees U."/>
            <person name="Lindquist E.A."/>
            <person name="Lucas S.M."/>
            <person name="Mago R."/>
            <person name="Mauceli E."/>
            <person name="Morin E."/>
            <person name="Murat C."/>
            <person name="Pangilinan J.L."/>
            <person name="Park R."/>
            <person name="Pearson M."/>
            <person name="Quesneville H."/>
            <person name="Rouhier N."/>
            <person name="Sakthikumar S."/>
            <person name="Salamov A.A."/>
            <person name="Schmutz J."/>
            <person name="Selles B."/>
            <person name="Shapiro H."/>
            <person name="Tanguay P."/>
            <person name="Tuskan G.A."/>
            <person name="Henrissat B."/>
            <person name="Van de Peer Y."/>
            <person name="Rouze P."/>
            <person name="Ellis J.G."/>
            <person name="Dodds P.N."/>
            <person name="Schein J.E."/>
            <person name="Zhong S."/>
            <person name="Hamelin R.C."/>
            <person name="Grigoriev I.V."/>
            <person name="Szabo L.J."/>
            <person name="Martin F."/>
        </authorList>
    </citation>
    <scope>NUCLEOTIDE SEQUENCE [LARGE SCALE GENOMIC DNA]</scope>
    <source>
        <strain evidence="3">98AG31 / pathotype 3-4-7</strain>
    </source>
</reference>
<evidence type="ECO:0000313" key="3">
    <source>
        <dbReference type="Proteomes" id="UP000001072"/>
    </source>
</evidence>
<feature type="region of interest" description="Disordered" evidence="1">
    <location>
        <begin position="1"/>
        <end position="126"/>
    </location>
</feature>
<evidence type="ECO:0000256" key="1">
    <source>
        <dbReference type="SAM" id="MobiDB-lite"/>
    </source>
</evidence>
<keyword evidence="3" id="KW-1185">Reference proteome</keyword>
<dbReference type="KEGG" id="mlr:MELLADRAFT_101341"/>
<gene>
    <name evidence="2" type="ORF">MELLADRAFT_101341</name>
</gene>
<organism evidence="3">
    <name type="scientific">Melampsora larici-populina (strain 98AG31 / pathotype 3-4-7)</name>
    <name type="common">Poplar leaf rust fungus</name>
    <dbReference type="NCBI Taxonomy" id="747676"/>
    <lineage>
        <taxon>Eukaryota</taxon>
        <taxon>Fungi</taxon>
        <taxon>Dikarya</taxon>
        <taxon>Basidiomycota</taxon>
        <taxon>Pucciniomycotina</taxon>
        <taxon>Pucciniomycetes</taxon>
        <taxon>Pucciniales</taxon>
        <taxon>Melampsoraceae</taxon>
        <taxon>Melampsora</taxon>
    </lineage>
</organism>
<dbReference type="EMBL" id="GL883090">
    <property type="protein sequence ID" value="EGG13010.1"/>
    <property type="molecule type" value="Genomic_DNA"/>
</dbReference>
<feature type="region of interest" description="Disordered" evidence="1">
    <location>
        <begin position="410"/>
        <end position="445"/>
    </location>
</feature>
<feature type="compositionally biased region" description="Gly residues" evidence="1">
    <location>
        <begin position="420"/>
        <end position="433"/>
    </location>
</feature>
<dbReference type="AlphaFoldDB" id="F4R4F5"/>
<dbReference type="RefSeq" id="XP_007403948.1">
    <property type="nucleotide sequence ID" value="XM_007403886.1"/>
</dbReference>
<dbReference type="HOGENOM" id="CLU_418600_0_0_1"/>
<dbReference type="Proteomes" id="UP000001072">
    <property type="component" value="Unassembled WGS sequence"/>
</dbReference>
<dbReference type="InParanoid" id="F4R4F5"/>
<proteinExistence type="predicted"/>
<evidence type="ECO:0000313" key="2">
    <source>
        <dbReference type="EMBL" id="EGG13010.1"/>
    </source>
</evidence>
<feature type="compositionally biased region" description="Polar residues" evidence="1">
    <location>
        <begin position="181"/>
        <end position="212"/>
    </location>
</feature>